<gene>
    <name evidence="2" type="ORF">HaLaN_16544</name>
</gene>
<evidence type="ECO:0000313" key="2">
    <source>
        <dbReference type="EMBL" id="GFH19579.1"/>
    </source>
</evidence>
<comment type="caution">
    <text evidence="2">The sequence shown here is derived from an EMBL/GenBank/DDBJ whole genome shotgun (WGS) entry which is preliminary data.</text>
</comment>
<name>A0A699ZJ63_HAELA</name>
<keyword evidence="1" id="KW-0812">Transmembrane</keyword>
<dbReference type="EMBL" id="BLLF01001486">
    <property type="protein sequence ID" value="GFH19579.1"/>
    <property type="molecule type" value="Genomic_DNA"/>
</dbReference>
<organism evidence="2 3">
    <name type="scientific">Haematococcus lacustris</name>
    <name type="common">Green alga</name>
    <name type="synonym">Haematococcus pluvialis</name>
    <dbReference type="NCBI Taxonomy" id="44745"/>
    <lineage>
        <taxon>Eukaryota</taxon>
        <taxon>Viridiplantae</taxon>
        <taxon>Chlorophyta</taxon>
        <taxon>core chlorophytes</taxon>
        <taxon>Chlorophyceae</taxon>
        <taxon>CS clade</taxon>
        <taxon>Chlamydomonadales</taxon>
        <taxon>Haematococcaceae</taxon>
        <taxon>Haematococcus</taxon>
    </lineage>
</organism>
<feature type="transmembrane region" description="Helical" evidence="1">
    <location>
        <begin position="6"/>
        <end position="25"/>
    </location>
</feature>
<proteinExistence type="predicted"/>
<keyword evidence="3" id="KW-1185">Reference proteome</keyword>
<evidence type="ECO:0000313" key="3">
    <source>
        <dbReference type="Proteomes" id="UP000485058"/>
    </source>
</evidence>
<evidence type="ECO:0000256" key="1">
    <source>
        <dbReference type="SAM" id="Phobius"/>
    </source>
</evidence>
<feature type="transmembrane region" description="Helical" evidence="1">
    <location>
        <begin position="146"/>
        <end position="168"/>
    </location>
</feature>
<keyword evidence="1" id="KW-1133">Transmembrane helix</keyword>
<dbReference type="Proteomes" id="UP000485058">
    <property type="component" value="Unassembled WGS sequence"/>
</dbReference>
<protein>
    <submittedName>
        <fullName evidence="2">Uncharacterized protein</fullName>
    </submittedName>
</protein>
<reference evidence="2 3" key="1">
    <citation type="submission" date="2020-02" db="EMBL/GenBank/DDBJ databases">
        <title>Draft genome sequence of Haematococcus lacustris strain NIES-144.</title>
        <authorList>
            <person name="Morimoto D."/>
            <person name="Nakagawa S."/>
            <person name="Yoshida T."/>
            <person name="Sawayama S."/>
        </authorList>
    </citation>
    <scope>NUCLEOTIDE SEQUENCE [LARGE SCALE GENOMIC DNA]</scope>
    <source>
        <strain evidence="2 3">NIES-144</strain>
    </source>
</reference>
<feature type="transmembrane region" description="Helical" evidence="1">
    <location>
        <begin position="94"/>
        <end position="112"/>
    </location>
</feature>
<accession>A0A699ZJ63</accession>
<keyword evidence="1" id="KW-0472">Membrane</keyword>
<dbReference type="AlphaFoldDB" id="A0A699ZJ63"/>
<sequence length="172" mass="18953">MAWSTYYLVGLLVCWWTSGTAYLVAATLPPSTVLMSGVFVALIMGAFVQGLTPTIAAGRGTFLEVLMGLSYNRWAMEALTLSEYRHYQDNLRNVLIMLAKGIGLCGVDVLLVDDGLDAVSPQEALSFLRLQESFTFESCQPYISDAYMVLFGLGLGMRLVAFLCLRFAPRQQ</sequence>